<name>A0A484NJI5_9ASTE</name>
<dbReference type="EMBL" id="OOIL02006764">
    <property type="protein sequence ID" value="VFR01486.1"/>
    <property type="molecule type" value="Genomic_DNA"/>
</dbReference>
<evidence type="ECO:0000313" key="3">
    <source>
        <dbReference type="Proteomes" id="UP000595140"/>
    </source>
</evidence>
<accession>A0A484NJI5</accession>
<dbReference type="Proteomes" id="UP000595140">
    <property type="component" value="Unassembled WGS sequence"/>
</dbReference>
<gene>
    <name evidence="2" type="ORF">CCAM_LOCUS43261</name>
</gene>
<evidence type="ECO:0000256" key="1">
    <source>
        <dbReference type="SAM" id="SignalP"/>
    </source>
</evidence>
<dbReference type="AlphaFoldDB" id="A0A484NJI5"/>
<evidence type="ECO:0000313" key="2">
    <source>
        <dbReference type="EMBL" id="VFR01486.1"/>
    </source>
</evidence>
<proteinExistence type="predicted"/>
<keyword evidence="3" id="KW-1185">Reference proteome</keyword>
<protein>
    <recommendedName>
        <fullName evidence="4">Secreted protein</fullName>
    </recommendedName>
</protein>
<organism evidence="2 3">
    <name type="scientific">Cuscuta campestris</name>
    <dbReference type="NCBI Taxonomy" id="132261"/>
    <lineage>
        <taxon>Eukaryota</taxon>
        <taxon>Viridiplantae</taxon>
        <taxon>Streptophyta</taxon>
        <taxon>Embryophyta</taxon>
        <taxon>Tracheophyta</taxon>
        <taxon>Spermatophyta</taxon>
        <taxon>Magnoliopsida</taxon>
        <taxon>eudicotyledons</taxon>
        <taxon>Gunneridae</taxon>
        <taxon>Pentapetalae</taxon>
        <taxon>asterids</taxon>
        <taxon>lamiids</taxon>
        <taxon>Solanales</taxon>
        <taxon>Convolvulaceae</taxon>
        <taxon>Cuscuteae</taxon>
        <taxon>Cuscuta</taxon>
        <taxon>Cuscuta subgen. Grammica</taxon>
        <taxon>Cuscuta sect. Cleistogrammica</taxon>
    </lineage>
</organism>
<sequence length="148" mass="17138">MLRGWMSLFTLLQVPPLQVPPRLFWLRNPICLVWMTKHSLHPRCSMKCPNQMGFKKSPKSLALLNCLQVADITKALKEGRKPVPGTPVVRKIHQTRQLLPPLMNMFIFTSKRQCSGNFKNITHVCVHCGLFFPQIVKLVFELRDICMR</sequence>
<feature type="chain" id="PRO_5019712200" description="Secreted protein" evidence="1">
    <location>
        <begin position="17"/>
        <end position="148"/>
    </location>
</feature>
<feature type="signal peptide" evidence="1">
    <location>
        <begin position="1"/>
        <end position="16"/>
    </location>
</feature>
<evidence type="ECO:0008006" key="4">
    <source>
        <dbReference type="Google" id="ProtNLM"/>
    </source>
</evidence>
<reference evidence="2 3" key="1">
    <citation type="submission" date="2018-04" db="EMBL/GenBank/DDBJ databases">
        <authorList>
            <person name="Vogel A."/>
        </authorList>
    </citation>
    <scope>NUCLEOTIDE SEQUENCE [LARGE SCALE GENOMIC DNA]</scope>
</reference>
<keyword evidence="1" id="KW-0732">Signal</keyword>